<sequence>MPRSIIGSPSEPTTTTKTVTRTVTTGFQTEIITTAMITTIIRKKWWTDSPDRGRSSIDMSEERDPFQGDIQHAAHVSGDCVRLFETMSSTAAVSFLAAIASQPLRDNGNNGNSARWSVEAEEDGAILGFFNETMKKDKTDWSGFRSIYKMKSHVAFQKLLESYAGGHYDTLRLLFNGSRLSDLAEHTPRMEEMAPGKAYEIEIKNEQVGGMPACVFRRMLKGGPTFDRNNDI</sequence>
<reference evidence="1 2" key="1">
    <citation type="submission" date="2013-07" db="EMBL/GenBank/DDBJ databases">
        <title>The Genome Sequence of Kwoniella mangroviensis CBS10435.</title>
        <authorList>
            <consortium name="The Broad Institute Genome Sequencing Platform"/>
            <person name="Cuomo C."/>
            <person name="Litvintseva A."/>
            <person name="Chen Y."/>
            <person name="Heitman J."/>
            <person name="Sun S."/>
            <person name="Springer D."/>
            <person name="Dromer F."/>
            <person name="Young S.K."/>
            <person name="Zeng Q."/>
            <person name="Gargeya S."/>
            <person name="Fitzgerald M."/>
            <person name="Abouelleil A."/>
            <person name="Alvarado L."/>
            <person name="Berlin A.M."/>
            <person name="Chapman S.B."/>
            <person name="Dewar J."/>
            <person name="Goldberg J."/>
            <person name="Griggs A."/>
            <person name="Gujja S."/>
            <person name="Hansen M."/>
            <person name="Howarth C."/>
            <person name="Imamovic A."/>
            <person name="Larimer J."/>
            <person name="McCowan C."/>
            <person name="Murphy C."/>
            <person name="Pearson M."/>
            <person name="Priest M."/>
            <person name="Roberts A."/>
            <person name="Saif S."/>
            <person name="Shea T."/>
            <person name="Sykes S."/>
            <person name="Wortman J."/>
            <person name="Nusbaum C."/>
            <person name="Birren B."/>
        </authorList>
    </citation>
    <scope>NUCLEOTIDE SEQUENCE [LARGE SCALE GENOMIC DNA]</scope>
    <source>
        <strain evidence="1 2">CBS 10435</strain>
    </source>
</reference>
<evidence type="ECO:0000313" key="1">
    <source>
        <dbReference type="EMBL" id="OCF57035.1"/>
    </source>
</evidence>
<keyword evidence="2" id="KW-1185">Reference proteome</keyword>
<dbReference type="OrthoDB" id="442921at2759"/>
<accession>A0A1B9IN82</accession>
<dbReference type="AlphaFoldDB" id="A0A1B9IN82"/>
<dbReference type="Gene3D" id="3.10.20.90">
    <property type="entry name" value="Phosphatidylinositol 3-kinase Catalytic Subunit, Chain A, domain 1"/>
    <property type="match status" value="1"/>
</dbReference>
<evidence type="ECO:0000313" key="2">
    <source>
        <dbReference type="Proteomes" id="UP000092583"/>
    </source>
</evidence>
<dbReference type="CDD" id="cd01763">
    <property type="entry name" value="Ubl_SUMO_like"/>
    <property type="match status" value="1"/>
</dbReference>
<organism evidence="1 2">
    <name type="scientific">Kwoniella mangroviensis CBS 10435</name>
    <dbReference type="NCBI Taxonomy" id="1331196"/>
    <lineage>
        <taxon>Eukaryota</taxon>
        <taxon>Fungi</taxon>
        <taxon>Dikarya</taxon>
        <taxon>Basidiomycota</taxon>
        <taxon>Agaricomycotina</taxon>
        <taxon>Tremellomycetes</taxon>
        <taxon>Tremellales</taxon>
        <taxon>Cryptococcaceae</taxon>
        <taxon>Kwoniella</taxon>
    </lineage>
</organism>
<protein>
    <submittedName>
        <fullName evidence="1">Uncharacterized protein</fullName>
    </submittedName>
</protein>
<proteinExistence type="predicted"/>
<dbReference type="Proteomes" id="UP000092583">
    <property type="component" value="Unassembled WGS sequence"/>
</dbReference>
<reference evidence="2" key="2">
    <citation type="submission" date="2013-12" db="EMBL/GenBank/DDBJ databases">
        <title>Evolution of pathogenesis and genome organization in the Tremellales.</title>
        <authorList>
            <person name="Cuomo C."/>
            <person name="Litvintseva A."/>
            <person name="Heitman J."/>
            <person name="Chen Y."/>
            <person name="Sun S."/>
            <person name="Springer D."/>
            <person name="Dromer F."/>
            <person name="Young S."/>
            <person name="Zeng Q."/>
            <person name="Chapman S."/>
            <person name="Gujja S."/>
            <person name="Saif S."/>
            <person name="Birren B."/>
        </authorList>
    </citation>
    <scope>NUCLEOTIDE SEQUENCE [LARGE SCALE GENOMIC DNA]</scope>
    <source>
        <strain evidence="2">CBS 10435</strain>
    </source>
</reference>
<gene>
    <name evidence="1" type="ORF">L486_05892</name>
</gene>
<name>A0A1B9IN82_9TREE</name>
<dbReference type="EMBL" id="KI669464">
    <property type="protein sequence ID" value="OCF57035.1"/>
    <property type="molecule type" value="Genomic_DNA"/>
</dbReference>